<dbReference type="InterPro" id="IPR032675">
    <property type="entry name" value="LRR_dom_sf"/>
</dbReference>
<gene>
    <name evidence="2" type="ORF">HPB52_009196</name>
</gene>
<evidence type="ECO:0000313" key="2">
    <source>
        <dbReference type="EMBL" id="KAH7943540.1"/>
    </source>
</evidence>
<dbReference type="AlphaFoldDB" id="A0A9D4SQL2"/>
<dbReference type="EMBL" id="JABSTV010001253">
    <property type="protein sequence ID" value="KAH7943540.1"/>
    <property type="molecule type" value="Genomic_DNA"/>
</dbReference>
<reference evidence="2" key="1">
    <citation type="journal article" date="2020" name="Cell">
        <title>Large-Scale Comparative Analyses of Tick Genomes Elucidate Their Genetic Diversity and Vector Capacities.</title>
        <authorList>
            <consortium name="Tick Genome and Microbiome Consortium (TIGMIC)"/>
            <person name="Jia N."/>
            <person name="Wang J."/>
            <person name="Shi W."/>
            <person name="Du L."/>
            <person name="Sun Y."/>
            <person name="Zhan W."/>
            <person name="Jiang J.F."/>
            <person name="Wang Q."/>
            <person name="Zhang B."/>
            <person name="Ji P."/>
            <person name="Bell-Sakyi L."/>
            <person name="Cui X.M."/>
            <person name="Yuan T.T."/>
            <person name="Jiang B.G."/>
            <person name="Yang W.F."/>
            <person name="Lam T.T."/>
            <person name="Chang Q.C."/>
            <person name="Ding S.J."/>
            <person name="Wang X.J."/>
            <person name="Zhu J.G."/>
            <person name="Ruan X.D."/>
            <person name="Zhao L."/>
            <person name="Wei J.T."/>
            <person name="Ye R.Z."/>
            <person name="Que T.C."/>
            <person name="Du C.H."/>
            <person name="Zhou Y.H."/>
            <person name="Cheng J.X."/>
            <person name="Dai P.F."/>
            <person name="Guo W.B."/>
            <person name="Han X.H."/>
            <person name="Huang E.J."/>
            <person name="Li L.F."/>
            <person name="Wei W."/>
            <person name="Gao Y.C."/>
            <person name="Liu J.Z."/>
            <person name="Shao H.Z."/>
            <person name="Wang X."/>
            <person name="Wang C.C."/>
            <person name="Yang T.C."/>
            <person name="Huo Q.B."/>
            <person name="Li W."/>
            <person name="Chen H.Y."/>
            <person name="Chen S.E."/>
            <person name="Zhou L.G."/>
            <person name="Ni X.B."/>
            <person name="Tian J.H."/>
            <person name="Sheng Y."/>
            <person name="Liu T."/>
            <person name="Pan Y.S."/>
            <person name="Xia L.Y."/>
            <person name="Li J."/>
            <person name="Zhao F."/>
            <person name="Cao W.C."/>
        </authorList>
    </citation>
    <scope>NUCLEOTIDE SEQUENCE</scope>
    <source>
        <strain evidence="2">Rsan-2018</strain>
    </source>
</reference>
<evidence type="ECO:0008006" key="4">
    <source>
        <dbReference type="Google" id="ProtNLM"/>
    </source>
</evidence>
<comment type="caution">
    <text evidence="2">The sequence shown here is derived from an EMBL/GenBank/DDBJ whole genome shotgun (WGS) entry which is preliminary data.</text>
</comment>
<keyword evidence="3" id="KW-1185">Reference proteome</keyword>
<dbReference type="SUPFAM" id="SSF52047">
    <property type="entry name" value="RNI-like"/>
    <property type="match status" value="2"/>
</dbReference>
<keyword evidence="1" id="KW-0677">Repeat</keyword>
<dbReference type="Proteomes" id="UP000821837">
    <property type="component" value="Unassembled WGS sequence"/>
</dbReference>
<dbReference type="InterPro" id="IPR012337">
    <property type="entry name" value="RNaseH-like_sf"/>
</dbReference>
<proteinExistence type="predicted"/>
<dbReference type="SUPFAM" id="SSF53098">
    <property type="entry name" value="Ribonuclease H-like"/>
    <property type="match status" value="1"/>
</dbReference>
<dbReference type="VEuPathDB" id="VectorBase:RSAN_055479"/>
<accession>A0A9D4SQL2</accession>
<dbReference type="InterPro" id="IPR052201">
    <property type="entry name" value="LRR-containing_regulator"/>
</dbReference>
<evidence type="ECO:0000256" key="1">
    <source>
        <dbReference type="ARBA" id="ARBA00022737"/>
    </source>
</evidence>
<reference evidence="2" key="2">
    <citation type="submission" date="2021-09" db="EMBL/GenBank/DDBJ databases">
        <authorList>
            <person name="Jia N."/>
            <person name="Wang J."/>
            <person name="Shi W."/>
            <person name="Du L."/>
            <person name="Sun Y."/>
            <person name="Zhan W."/>
            <person name="Jiang J."/>
            <person name="Wang Q."/>
            <person name="Zhang B."/>
            <person name="Ji P."/>
            <person name="Sakyi L.B."/>
            <person name="Cui X."/>
            <person name="Yuan T."/>
            <person name="Jiang B."/>
            <person name="Yang W."/>
            <person name="Lam T.T.-Y."/>
            <person name="Chang Q."/>
            <person name="Ding S."/>
            <person name="Wang X."/>
            <person name="Zhu J."/>
            <person name="Ruan X."/>
            <person name="Zhao L."/>
            <person name="Wei J."/>
            <person name="Que T."/>
            <person name="Du C."/>
            <person name="Cheng J."/>
            <person name="Dai P."/>
            <person name="Han X."/>
            <person name="Huang E."/>
            <person name="Gao Y."/>
            <person name="Liu J."/>
            <person name="Shao H."/>
            <person name="Ye R."/>
            <person name="Li L."/>
            <person name="Wei W."/>
            <person name="Wang X."/>
            <person name="Wang C."/>
            <person name="Huo Q."/>
            <person name="Li W."/>
            <person name="Guo W."/>
            <person name="Chen H."/>
            <person name="Chen S."/>
            <person name="Zhou L."/>
            <person name="Zhou L."/>
            <person name="Ni X."/>
            <person name="Tian J."/>
            <person name="Zhou Y."/>
            <person name="Sheng Y."/>
            <person name="Liu T."/>
            <person name="Pan Y."/>
            <person name="Xia L."/>
            <person name="Li J."/>
            <person name="Zhao F."/>
            <person name="Cao W."/>
        </authorList>
    </citation>
    <scope>NUCLEOTIDE SEQUENCE</scope>
    <source>
        <strain evidence="2">Rsan-2018</strain>
        <tissue evidence="2">Larvae</tissue>
    </source>
</reference>
<protein>
    <recommendedName>
        <fullName evidence="4">Nlr family card domain protein</fullName>
    </recommendedName>
</protein>
<dbReference type="Gene3D" id="3.80.10.10">
    <property type="entry name" value="Ribonuclease Inhibitor"/>
    <property type="match status" value="2"/>
</dbReference>
<sequence length="1022" mass="115251">MLWTVVALTEDARRACSQSILKRPTHDCVLRSLLDRSFGWWWARASPSLTETNLSKKNWSRCLQERARSRGESDLVRLPFRPSFLEAQICPHPHTLRSQGTASPSHVQAVCGVRSGREGGSGGAGNEILLEAGIQPLFMPPEKSQLCKNATQAITVDPIPRNIHPTHNEGRRKARAKAILAKIMRNETQVLFVDAARYWNRGAYAVSVVDAHGSLVNAATVVTNFTHEAEEMAIAVALQRCTGASIIYSDSRTAIRTFSAALVSSKAATVVNKLFYQERGEDNFPGAAALAQKPFRADTSVVVLGKKKAGARDSRVARRVRGRVRSRHNGEPPFPFSRLTAWLNCRAPCTSSEGRPCDIFGELPFWNEFFWPVGFQLRELSPGELSLVELHDGYCGLDMDEGVRAAMILIHLLTHHRCVVSLDLNDNIVFAHPTEDRPKLICDAFRKSPSLRKLKFRLRFFATSLWRSFAETLPHLIQLRDLELDYVPLDHRALEAFLEFLASTRSLTTLTMRKLFLSCAEAVLVIQGLKRNATITALSVNTSLLSSNSPHFGIMLTEYFRWNKTLRALSVTAFADLTSIDLRPVIEALFHNDTLSELNLTRLVLSELITDMLILNKTLRIFHMIECYYNPHVDTRLAFTNGSAVMSRWLVALAENKTLEELTLCLDWIDPDNYDSFFKALARNTSLKKVSVQNFRDEHVTEICRALRETGVEGRFVVGKHRVLKDTVVELPECKELSYITVECRHADFFEPLRTALCILPTCNHVKTLRLVIIRELFNSEVSSLIAQYITNTRALKELDLSFISGGLNVVDRTERTLVQALSLNNSIRKLSIRGLHFNDTESQVLVDMLDSSRTLYDLFLCSYDYKLTVSLTQKLSKNLSSNYTLLSVHLNWHQASSGELFTIEEVVRRNLSLVTRAAHFVMGTRHKYCVAAAELVHFNPGLVEKVQKLASIDEDEAASRIKNSLKSITELDDFMCLAGVVKHSVSCHRREDGQKQLVDLNRDCWLVLRQYLKVGDILDSK</sequence>
<organism evidence="2 3">
    <name type="scientific">Rhipicephalus sanguineus</name>
    <name type="common">Brown dog tick</name>
    <name type="synonym">Ixodes sanguineus</name>
    <dbReference type="NCBI Taxonomy" id="34632"/>
    <lineage>
        <taxon>Eukaryota</taxon>
        <taxon>Metazoa</taxon>
        <taxon>Ecdysozoa</taxon>
        <taxon>Arthropoda</taxon>
        <taxon>Chelicerata</taxon>
        <taxon>Arachnida</taxon>
        <taxon>Acari</taxon>
        <taxon>Parasitiformes</taxon>
        <taxon>Ixodida</taxon>
        <taxon>Ixodoidea</taxon>
        <taxon>Ixodidae</taxon>
        <taxon>Rhipicephalinae</taxon>
        <taxon>Rhipicephalus</taxon>
        <taxon>Rhipicephalus</taxon>
    </lineage>
</organism>
<name>A0A9D4SQL2_RHISA</name>
<dbReference type="PANTHER" id="PTHR24111">
    <property type="entry name" value="LEUCINE-RICH REPEAT-CONTAINING PROTEIN 34"/>
    <property type="match status" value="1"/>
</dbReference>
<dbReference type="PANTHER" id="PTHR24111:SF0">
    <property type="entry name" value="LEUCINE-RICH REPEAT-CONTAINING PROTEIN"/>
    <property type="match status" value="1"/>
</dbReference>
<evidence type="ECO:0000313" key="3">
    <source>
        <dbReference type="Proteomes" id="UP000821837"/>
    </source>
</evidence>